<evidence type="ECO:0000256" key="10">
    <source>
        <dbReference type="PIRSR" id="PIRSR000106-2"/>
    </source>
</evidence>
<evidence type="ECO:0000256" key="12">
    <source>
        <dbReference type="RuleBase" id="RU003427"/>
    </source>
</evidence>
<evidence type="ECO:0000256" key="5">
    <source>
        <dbReference type="ARBA" id="ARBA00023027"/>
    </source>
</evidence>
<dbReference type="InterPro" id="IPR046346">
    <property type="entry name" value="Aminoacid_DH-like_N_sf"/>
</dbReference>
<evidence type="ECO:0000259" key="13">
    <source>
        <dbReference type="SMART" id="SM00919"/>
    </source>
</evidence>
<dbReference type="InterPro" id="IPR037062">
    <property type="entry name" value="Malic_N_dom_sf"/>
</dbReference>
<keyword evidence="16" id="KW-1185">Reference proteome</keyword>
<dbReference type="EMBL" id="CP007142">
    <property type="protein sequence ID" value="AJQ97410.1"/>
    <property type="molecule type" value="Genomic_DNA"/>
</dbReference>
<dbReference type="InterPro" id="IPR036291">
    <property type="entry name" value="NAD(P)-bd_dom_sf"/>
</dbReference>
<dbReference type="InterPro" id="IPR012301">
    <property type="entry name" value="Malic_N_dom"/>
</dbReference>
<evidence type="ECO:0000256" key="8">
    <source>
        <dbReference type="HAMAP-Rule" id="MF_01619"/>
    </source>
</evidence>
<feature type="domain" description="Malic enzyme NAD-binding" evidence="13">
    <location>
        <begin position="268"/>
        <end position="528"/>
    </location>
</feature>
<dbReference type="InterPro" id="IPR012302">
    <property type="entry name" value="Malic_NAD-bd"/>
</dbReference>
<feature type="binding site" evidence="10">
    <location>
        <position position="154"/>
    </location>
    <ligand>
        <name>(S)-malate</name>
        <dbReference type="ChEBI" id="CHEBI:15589"/>
    </ligand>
</feature>
<dbReference type="RefSeq" id="WP_044619158.1">
    <property type="nucleotide sequence ID" value="NZ_CP007142.1"/>
</dbReference>
<dbReference type="CDD" id="cd05312">
    <property type="entry name" value="NAD_bind_1_malic_enz"/>
    <property type="match status" value="1"/>
</dbReference>
<dbReference type="Pfam" id="PF00390">
    <property type="entry name" value="malic"/>
    <property type="match status" value="1"/>
</dbReference>
<dbReference type="GO" id="GO:0005829">
    <property type="term" value="C:cytosol"/>
    <property type="evidence" value="ECO:0007669"/>
    <property type="project" value="TreeGrafter"/>
</dbReference>
<feature type="binding site" evidence="10">
    <location>
        <position position="415"/>
    </location>
    <ligand>
        <name>(S)-malate</name>
        <dbReference type="ChEBI" id="CHEBI:15589"/>
    </ligand>
</feature>
<keyword evidence="4 8" id="KW-0560">Oxidoreductase</keyword>
<feature type="site" description="Important for activity" evidence="8">
    <location>
        <position position="267"/>
    </location>
</feature>
<dbReference type="PANTHER" id="PTHR23406">
    <property type="entry name" value="MALIC ENZYME-RELATED"/>
    <property type="match status" value="1"/>
</dbReference>
<reference evidence="15 16" key="1">
    <citation type="submission" date="2014-01" db="EMBL/GenBank/DDBJ databases">
        <title>Full genme sequencing of cellulolytic bacterium Gynuella sunshinyii YC6258T gen. nov., sp. nov.</title>
        <authorList>
            <person name="Khan H."/>
            <person name="Chung E.J."/>
            <person name="Chung Y.R."/>
        </authorList>
    </citation>
    <scope>NUCLEOTIDE SEQUENCE [LARGE SCALE GENOMIC DNA]</scope>
    <source>
        <strain evidence="15 16">YC6258</strain>
    </source>
</reference>
<dbReference type="SMART" id="SM00919">
    <property type="entry name" value="Malic_M"/>
    <property type="match status" value="1"/>
</dbReference>
<proteinExistence type="inferred from homology"/>
<dbReference type="SMART" id="SM01274">
    <property type="entry name" value="malic"/>
    <property type="match status" value="1"/>
</dbReference>
<dbReference type="PANTHER" id="PTHR23406:SF34">
    <property type="entry name" value="NAD-DEPENDENT MALIC ENZYME, MITOCHONDRIAL"/>
    <property type="match status" value="1"/>
</dbReference>
<feature type="binding site" evidence="8">
    <location>
        <position position="267"/>
    </location>
    <ligand>
        <name>NAD(+)</name>
        <dbReference type="ChEBI" id="CHEBI:57540"/>
    </ligand>
</feature>
<evidence type="ECO:0000256" key="6">
    <source>
        <dbReference type="ARBA" id="ARBA00050168"/>
    </source>
</evidence>
<dbReference type="FunFam" id="3.40.50.10380:FF:000001">
    <property type="entry name" value="NAD-dependent malic enzyme"/>
    <property type="match status" value="1"/>
</dbReference>
<dbReference type="Proteomes" id="UP000032266">
    <property type="component" value="Chromosome"/>
</dbReference>
<dbReference type="SUPFAM" id="SSF53223">
    <property type="entry name" value="Aminoacid dehydrogenase-like, N-terminal domain"/>
    <property type="match status" value="1"/>
</dbReference>
<dbReference type="InterPro" id="IPR015884">
    <property type="entry name" value="Malic_enzyme_CS"/>
</dbReference>
<dbReference type="InterPro" id="IPR001891">
    <property type="entry name" value="Malic_OxRdtase"/>
</dbReference>
<evidence type="ECO:0000256" key="7">
    <source>
        <dbReference type="ARBA" id="ARBA00052591"/>
    </source>
</evidence>
<evidence type="ECO:0000259" key="14">
    <source>
        <dbReference type="SMART" id="SM01274"/>
    </source>
</evidence>
<dbReference type="PIRSF" id="PIRSF000106">
    <property type="entry name" value="ME"/>
    <property type="match status" value="1"/>
</dbReference>
<comment type="catalytic activity">
    <reaction evidence="7 8">
        <text>(S)-malate + NAD(+) = pyruvate + CO2 + NADH</text>
        <dbReference type="Rhea" id="RHEA:12653"/>
        <dbReference type="ChEBI" id="CHEBI:15361"/>
        <dbReference type="ChEBI" id="CHEBI:15589"/>
        <dbReference type="ChEBI" id="CHEBI:16526"/>
        <dbReference type="ChEBI" id="CHEBI:57540"/>
        <dbReference type="ChEBI" id="CHEBI:57945"/>
        <dbReference type="EC" id="1.1.1.38"/>
    </reaction>
</comment>
<feature type="active site" description="Proton donor" evidence="8 9">
    <location>
        <position position="101"/>
    </location>
</feature>
<feature type="active site" description="Proton acceptor" evidence="8 9">
    <location>
        <position position="172"/>
    </location>
</feature>
<evidence type="ECO:0000313" key="15">
    <source>
        <dbReference type="EMBL" id="AJQ97410.1"/>
    </source>
</evidence>
<dbReference type="NCBIfam" id="NF010052">
    <property type="entry name" value="PRK13529.1"/>
    <property type="match status" value="1"/>
</dbReference>
<dbReference type="HOGENOM" id="CLU_011405_5_2_6"/>
<accession>A0A0C5VDK1</accession>
<feature type="binding site" evidence="8">
    <location>
        <position position="415"/>
    </location>
    <ligand>
        <name>NAD(+)</name>
        <dbReference type="ChEBI" id="CHEBI:57540"/>
    </ligand>
</feature>
<dbReference type="GO" id="GO:0006108">
    <property type="term" value="P:malate metabolic process"/>
    <property type="evidence" value="ECO:0007669"/>
    <property type="project" value="TreeGrafter"/>
</dbReference>
<evidence type="ECO:0000256" key="4">
    <source>
        <dbReference type="ARBA" id="ARBA00023002"/>
    </source>
</evidence>
<dbReference type="HAMAP" id="MF_01619">
    <property type="entry name" value="NAD_malic_enz"/>
    <property type="match status" value="1"/>
</dbReference>
<dbReference type="InterPro" id="IPR023667">
    <property type="entry name" value="NAD_malic_enz_proteobac"/>
</dbReference>
<feature type="binding site" evidence="8 11">
    <location>
        <position position="243"/>
    </location>
    <ligand>
        <name>a divalent metal cation</name>
        <dbReference type="ChEBI" id="CHEBI:60240"/>
    </ligand>
</feature>
<dbReference type="EC" id="1.1.1.38" evidence="8"/>
<feature type="binding site" evidence="8 11">
    <location>
        <position position="244"/>
    </location>
    <ligand>
        <name>a divalent metal cation</name>
        <dbReference type="ChEBI" id="CHEBI:60240"/>
    </ligand>
</feature>
<feature type="domain" description="Malic enzyme N-terminal" evidence="14">
    <location>
        <begin position="78"/>
        <end position="258"/>
    </location>
</feature>
<dbReference type="PATRIC" id="fig|1445510.3.peg.5341"/>
<dbReference type="Pfam" id="PF03949">
    <property type="entry name" value="Malic_M"/>
    <property type="match status" value="1"/>
</dbReference>
<dbReference type="AlphaFoldDB" id="A0A0C5VDK1"/>
<dbReference type="SUPFAM" id="SSF51735">
    <property type="entry name" value="NAD(P)-binding Rossmann-fold domains"/>
    <property type="match status" value="1"/>
</dbReference>
<organism evidence="15 16">
    <name type="scientific">Gynuella sunshinyii YC6258</name>
    <dbReference type="NCBI Taxonomy" id="1445510"/>
    <lineage>
        <taxon>Bacteria</taxon>
        <taxon>Pseudomonadati</taxon>
        <taxon>Pseudomonadota</taxon>
        <taxon>Gammaproteobacteria</taxon>
        <taxon>Oceanospirillales</taxon>
        <taxon>Saccharospirillaceae</taxon>
        <taxon>Gynuella</taxon>
    </lineage>
</organism>
<protein>
    <recommendedName>
        <fullName evidence="8">NAD-dependent malic enzyme</fullName>
        <shortName evidence="8">NAD-ME</shortName>
        <ecNumber evidence="8">1.1.1.38</ecNumber>
    </recommendedName>
</protein>
<dbReference type="GO" id="GO:0008948">
    <property type="term" value="F:oxaloacetate decarboxylase activity"/>
    <property type="evidence" value="ECO:0007669"/>
    <property type="project" value="UniProtKB-UniRule"/>
</dbReference>
<keyword evidence="3 8" id="KW-0479">Metal-binding</keyword>
<evidence type="ECO:0000256" key="11">
    <source>
        <dbReference type="PIRSR" id="PIRSR000106-3"/>
    </source>
</evidence>
<gene>
    <name evidence="8" type="primary">maeA</name>
    <name evidence="15" type="ORF">YC6258_05380</name>
</gene>
<dbReference type="OrthoDB" id="9805787at2"/>
<name>A0A0C5VDK1_9GAMM</name>
<keyword evidence="5 8" id="KW-0520">NAD</keyword>
<evidence type="ECO:0000313" key="16">
    <source>
        <dbReference type="Proteomes" id="UP000032266"/>
    </source>
</evidence>
<comment type="subunit">
    <text evidence="8">Homotetramer.</text>
</comment>
<dbReference type="Gene3D" id="3.40.50.10380">
    <property type="entry name" value="Malic enzyme, N-terminal domain"/>
    <property type="match status" value="1"/>
</dbReference>
<evidence type="ECO:0000256" key="3">
    <source>
        <dbReference type="ARBA" id="ARBA00022723"/>
    </source>
</evidence>
<comment type="catalytic activity">
    <reaction evidence="6 8">
        <text>oxaloacetate + H(+) = pyruvate + CO2</text>
        <dbReference type="Rhea" id="RHEA:15641"/>
        <dbReference type="ChEBI" id="CHEBI:15361"/>
        <dbReference type="ChEBI" id="CHEBI:15378"/>
        <dbReference type="ChEBI" id="CHEBI:16452"/>
        <dbReference type="ChEBI" id="CHEBI:16526"/>
        <dbReference type="EC" id="1.1.1.38"/>
    </reaction>
</comment>
<comment type="cofactor">
    <cofactor evidence="8 11">
        <name>Mg(2+)</name>
        <dbReference type="ChEBI" id="CHEBI:18420"/>
    </cofactor>
    <cofactor evidence="8 11">
        <name>Mn(2+)</name>
        <dbReference type="ChEBI" id="CHEBI:29035"/>
    </cofactor>
    <text evidence="8 11">Divalent metal cations. Prefers magnesium or manganese.</text>
</comment>
<dbReference type="PROSITE" id="PS00331">
    <property type="entry name" value="MALIC_ENZYMES"/>
    <property type="match status" value="1"/>
</dbReference>
<evidence type="ECO:0000256" key="9">
    <source>
        <dbReference type="PIRSR" id="PIRSR000106-1"/>
    </source>
</evidence>
<dbReference type="PRINTS" id="PR00072">
    <property type="entry name" value="MALOXRDTASE"/>
</dbReference>
<evidence type="ECO:0000256" key="2">
    <source>
        <dbReference type="ARBA" id="ARBA00008785"/>
    </source>
</evidence>
<feature type="binding site" evidence="8 11">
    <location>
        <position position="267"/>
    </location>
    <ligand>
        <name>a divalent metal cation</name>
        <dbReference type="ChEBI" id="CHEBI:60240"/>
    </ligand>
</feature>
<dbReference type="GO" id="GO:0004471">
    <property type="term" value="F:malate dehydrogenase (decarboxylating) (NAD+) activity"/>
    <property type="evidence" value="ECO:0007669"/>
    <property type="project" value="UniProtKB-UniRule"/>
</dbReference>
<comment type="similarity">
    <text evidence="2 8 12">Belongs to the malic enzymes family.</text>
</comment>
<feature type="binding site" evidence="8">
    <location>
        <position position="154"/>
    </location>
    <ligand>
        <name>NAD(+)</name>
        <dbReference type="ChEBI" id="CHEBI:57540"/>
    </ligand>
</feature>
<dbReference type="KEGG" id="gsn:YC6258_05380"/>
<dbReference type="GO" id="GO:0046872">
    <property type="term" value="F:metal ion binding"/>
    <property type="evidence" value="ECO:0007669"/>
    <property type="project" value="UniProtKB-KW"/>
</dbReference>
<dbReference type="Gene3D" id="3.40.50.720">
    <property type="entry name" value="NAD(P)-binding Rossmann-like Domain"/>
    <property type="match status" value="1"/>
</dbReference>
<dbReference type="GO" id="GO:0051287">
    <property type="term" value="F:NAD binding"/>
    <property type="evidence" value="ECO:0007669"/>
    <property type="project" value="InterPro"/>
</dbReference>
<comment type="cofactor">
    <cofactor evidence="1">
        <name>Mn(2+)</name>
        <dbReference type="ChEBI" id="CHEBI:29035"/>
    </cofactor>
</comment>
<dbReference type="FunFam" id="3.40.50.720:FF:000055">
    <property type="entry name" value="NAD-dependent malic enzyme"/>
    <property type="match status" value="1"/>
</dbReference>
<sequence>MPHTNRPLYIPFAGPALLETPLLNKGSAFTSEERTAFNLEGLLPHAIETIEEQKNRVYHQLCSFQNDMDKHIYLRNIQDTNETLYFRLVTDHMEEIMPLIYTPTVGQACQWFSKIYRRKRGLFISYPDRDRIDDMLQNATKHNVKVIVVTDGERILGLGDQGIGGMGIPIGKLALYSACGGISPAYTLPVVLDVGCNNPMVMEDPMYMGWRHPRISGDEYFEFVDSFIQAVKRRWPNVLLQFEDFAQANAMPLLEKYRDDLCCFNDDIQGTAAVTVGTLLAASYAKGEQLKDQRIAFMGAGSAGCGIAEQIVAQMVSEGLTEAEARGRIFMVDRYGLLTDDMPDLINFQRPLAQAHSDIDQWQVSHDKLGMLEVIKHAKPTVLIGVSGQPGLFTQEMLETLASQCDQPVILPLSNPTSRVEAVPADIVKWTQGRAIIATGSPFAPVIFNNREYVIPQCNNSYIFPGIGLGVLAVAANRVTNNMLMASSTALAKVSPKVQGSGEDLLPKLADIREVSKQIAKAVALQAIQDDVALELPESAIDAAIERNFWSPEYRQYRRTSF</sequence>
<evidence type="ECO:0000256" key="1">
    <source>
        <dbReference type="ARBA" id="ARBA00001936"/>
    </source>
</evidence>
<dbReference type="STRING" id="1445510.YC6258_05380"/>
<feature type="binding site" evidence="10">
    <location>
        <position position="459"/>
    </location>
    <ligand>
        <name>(S)-malate</name>
        <dbReference type="ChEBI" id="CHEBI:15589"/>
    </ligand>
</feature>